<accession>A0ABT1MIH9</accession>
<dbReference type="EMBL" id="JANDHW010000008">
    <property type="protein sequence ID" value="MCP9612241.1"/>
    <property type="molecule type" value="Genomic_DNA"/>
</dbReference>
<evidence type="ECO:0000313" key="1">
    <source>
        <dbReference type="EMBL" id="MCP9612241.1"/>
    </source>
</evidence>
<comment type="caution">
    <text evidence="1">The sequence shown here is derived from an EMBL/GenBank/DDBJ whole genome shotgun (WGS) entry which is preliminary data.</text>
</comment>
<gene>
    <name evidence="1" type="ORF">NMU02_09065</name>
</gene>
<dbReference type="Proteomes" id="UP001205603">
    <property type="component" value="Unassembled WGS sequence"/>
</dbReference>
<name>A0ABT1MIH9_9BACT</name>
<feature type="non-terminal residue" evidence="1">
    <location>
        <position position="1"/>
    </location>
</feature>
<proteinExistence type="predicted"/>
<keyword evidence="2" id="KW-1185">Reference proteome</keyword>
<dbReference type="RefSeq" id="WP_255027520.1">
    <property type="nucleotide sequence ID" value="NZ_JANDHW010000008.1"/>
</dbReference>
<sequence>NTFLIPPPNFFRLFFKLFFNLYLFSIIEPDIALDVQKYNFSLISHIDFEVFFTNKFHLPNNQSNKKR</sequence>
<protein>
    <submittedName>
        <fullName evidence="1">Uncharacterized protein</fullName>
    </submittedName>
</protein>
<evidence type="ECO:0000313" key="2">
    <source>
        <dbReference type="Proteomes" id="UP001205603"/>
    </source>
</evidence>
<reference evidence="1 2" key="1">
    <citation type="submission" date="2022-07" db="EMBL/GenBank/DDBJ databases">
        <title>Fecal culturing of patients with breast cancer.</title>
        <authorList>
            <person name="Teng N.M.Y."/>
            <person name="Kiu R."/>
            <person name="Evans R."/>
            <person name="Baker D.J."/>
            <person name="Zenner C."/>
            <person name="Robinson S.D."/>
            <person name="Hall L.J."/>
        </authorList>
    </citation>
    <scope>NUCLEOTIDE SEQUENCE [LARGE SCALE GENOMIC DNA]</scope>
    <source>
        <strain evidence="1 2">LH1063</strain>
    </source>
</reference>
<organism evidence="1 2">
    <name type="scientific">Coprobacter tertius</name>
    <dbReference type="NCBI Taxonomy" id="2944915"/>
    <lineage>
        <taxon>Bacteria</taxon>
        <taxon>Pseudomonadati</taxon>
        <taxon>Bacteroidota</taxon>
        <taxon>Bacteroidia</taxon>
        <taxon>Bacteroidales</taxon>
        <taxon>Barnesiellaceae</taxon>
        <taxon>Coprobacter</taxon>
    </lineage>
</organism>